<dbReference type="InterPro" id="IPR011008">
    <property type="entry name" value="Dimeric_a/b-barrel"/>
</dbReference>
<dbReference type="InterPro" id="IPR007138">
    <property type="entry name" value="ABM_dom"/>
</dbReference>
<dbReference type="EMBL" id="CAFBQX010000007">
    <property type="protein sequence ID" value="CAB5074446.1"/>
    <property type="molecule type" value="Genomic_DNA"/>
</dbReference>
<proteinExistence type="predicted"/>
<gene>
    <name evidence="3" type="ORF">UFOPK2718_01348</name>
    <name evidence="4" type="ORF">UFOPK2936_01485</name>
    <name evidence="5" type="ORF">UFOPK3174_01129</name>
    <name evidence="6" type="ORF">UFOPK3328_01013</name>
    <name evidence="7" type="ORF">UFOPK3779_01460</name>
    <name evidence="8" type="ORF">UFOPK3913_01451</name>
    <name evidence="2" type="ORF">UFOPK4107_01467</name>
    <name evidence="9" type="ORF">UFOPK4403_01096</name>
</gene>
<dbReference type="Pfam" id="PF03992">
    <property type="entry name" value="ABM"/>
    <property type="match status" value="1"/>
</dbReference>
<dbReference type="SUPFAM" id="SSF54909">
    <property type="entry name" value="Dimeric alpha+beta barrel"/>
    <property type="match status" value="1"/>
</dbReference>
<dbReference type="EMBL" id="CAFBLD010000006">
    <property type="protein sequence ID" value="CAB4870284.1"/>
    <property type="molecule type" value="Genomic_DNA"/>
</dbReference>
<evidence type="ECO:0000313" key="3">
    <source>
        <dbReference type="EMBL" id="CAB4732456.1"/>
    </source>
</evidence>
<dbReference type="EMBL" id="CAFABH010000019">
    <property type="protein sequence ID" value="CAB4831361.1"/>
    <property type="molecule type" value="Genomic_DNA"/>
</dbReference>
<protein>
    <submittedName>
        <fullName evidence="4">Unannotated protein</fullName>
    </submittedName>
</protein>
<evidence type="ECO:0000313" key="5">
    <source>
        <dbReference type="EMBL" id="CAB4831361.1"/>
    </source>
</evidence>
<organism evidence="4">
    <name type="scientific">freshwater metagenome</name>
    <dbReference type="NCBI Taxonomy" id="449393"/>
    <lineage>
        <taxon>unclassified sequences</taxon>
        <taxon>metagenomes</taxon>
        <taxon>ecological metagenomes</taxon>
    </lineage>
</organism>
<evidence type="ECO:0000313" key="7">
    <source>
        <dbReference type="EMBL" id="CAB4954606.1"/>
    </source>
</evidence>
<evidence type="ECO:0000313" key="8">
    <source>
        <dbReference type="EMBL" id="CAB4985708.1"/>
    </source>
</evidence>
<evidence type="ECO:0000259" key="1">
    <source>
        <dbReference type="PROSITE" id="PS51725"/>
    </source>
</evidence>
<dbReference type="Gene3D" id="3.30.70.100">
    <property type="match status" value="1"/>
</dbReference>
<evidence type="ECO:0000313" key="4">
    <source>
        <dbReference type="EMBL" id="CAB4788658.1"/>
    </source>
</evidence>
<sequence length="96" mass="11124">MITEIAFIEVISENHTAFEVAVRKAVAEILPQAKGYVDFELQKGIEQPNTYCFHIRWETLEDHTIGFRESELFVQWRSIIGGYFAKPPIVEHWASV</sequence>
<name>A0A6J6X0C6_9ZZZZ</name>
<dbReference type="EMBL" id="CAESAE010000011">
    <property type="protein sequence ID" value="CAB4344864.1"/>
    <property type="molecule type" value="Genomic_DNA"/>
</dbReference>
<evidence type="ECO:0000313" key="9">
    <source>
        <dbReference type="EMBL" id="CAB5074446.1"/>
    </source>
</evidence>
<dbReference type="EMBL" id="CAEZYM010000015">
    <property type="protein sequence ID" value="CAB4732456.1"/>
    <property type="molecule type" value="Genomic_DNA"/>
</dbReference>
<feature type="domain" description="ABM" evidence="1">
    <location>
        <begin position="2"/>
        <end position="92"/>
    </location>
</feature>
<evidence type="ECO:0000313" key="2">
    <source>
        <dbReference type="EMBL" id="CAB4344864.1"/>
    </source>
</evidence>
<dbReference type="AlphaFoldDB" id="A0A6J6X0C6"/>
<dbReference type="EMBL" id="CAEZZW010000010">
    <property type="protein sequence ID" value="CAB4788658.1"/>
    <property type="molecule type" value="Genomic_DNA"/>
</dbReference>
<dbReference type="EMBL" id="CAFBNH010000011">
    <property type="protein sequence ID" value="CAB4954606.1"/>
    <property type="molecule type" value="Genomic_DNA"/>
</dbReference>
<evidence type="ECO:0000313" key="6">
    <source>
        <dbReference type="EMBL" id="CAB4870284.1"/>
    </source>
</evidence>
<dbReference type="EMBL" id="CAFBOC010000021">
    <property type="protein sequence ID" value="CAB4985708.1"/>
    <property type="molecule type" value="Genomic_DNA"/>
</dbReference>
<reference evidence="4" key="1">
    <citation type="submission" date="2020-05" db="EMBL/GenBank/DDBJ databases">
        <authorList>
            <person name="Chiriac C."/>
            <person name="Salcher M."/>
            <person name="Ghai R."/>
            <person name="Kavagutti S V."/>
        </authorList>
    </citation>
    <scope>NUCLEOTIDE SEQUENCE</scope>
</reference>
<accession>A0A6J6X0C6</accession>
<dbReference type="PROSITE" id="PS51725">
    <property type="entry name" value="ABM"/>
    <property type="match status" value="1"/>
</dbReference>